<proteinExistence type="predicted"/>
<keyword evidence="2" id="KW-1185">Reference proteome</keyword>
<gene>
    <name evidence="1" type="ORF">BO97DRAFT_421275</name>
</gene>
<dbReference type="Gene3D" id="3.90.180.10">
    <property type="entry name" value="Medium-chain alcohol dehydrogenases, catalytic domain"/>
    <property type="match status" value="1"/>
</dbReference>
<organism evidence="1 2">
    <name type="scientific">Aspergillus homomorphus (strain CBS 101889)</name>
    <dbReference type="NCBI Taxonomy" id="1450537"/>
    <lineage>
        <taxon>Eukaryota</taxon>
        <taxon>Fungi</taxon>
        <taxon>Dikarya</taxon>
        <taxon>Ascomycota</taxon>
        <taxon>Pezizomycotina</taxon>
        <taxon>Eurotiomycetes</taxon>
        <taxon>Eurotiomycetidae</taxon>
        <taxon>Eurotiales</taxon>
        <taxon>Aspergillaceae</taxon>
        <taxon>Aspergillus</taxon>
        <taxon>Aspergillus subgen. Circumdati</taxon>
    </lineage>
</organism>
<sequence>MELGRLRRGQGVLIHAAAGATGQAAIQLAHHLCAKIYATTESSRAGDAHFKGGILKETKGRGVDLVINHPTLMVTYNAPHGTVSLPTTTYLDVVRWIQERPHMLQHAVQNVMPLIEAGHLSLGTICKTNRSWRD</sequence>
<evidence type="ECO:0000313" key="2">
    <source>
        <dbReference type="Proteomes" id="UP000248961"/>
    </source>
</evidence>
<dbReference type="AlphaFoldDB" id="A0A395ICZ2"/>
<dbReference type="STRING" id="1450537.A0A395ICZ2"/>
<dbReference type="InterPro" id="IPR036291">
    <property type="entry name" value="NAD(P)-bd_dom_sf"/>
</dbReference>
<name>A0A395ICZ2_ASPHC</name>
<dbReference type="Proteomes" id="UP000248961">
    <property type="component" value="Unassembled WGS sequence"/>
</dbReference>
<dbReference type="RefSeq" id="XP_025555188.1">
    <property type="nucleotide sequence ID" value="XM_025696708.1"/>
</dbReference>
<dbReference type="SUPFAM" id="SSF51735">
    <property type="entry name" value="NAD(P)-binding Rossmann-fold domains"/>
    <property type="match status" value="1"/>
</dbReference>
<protein>
    <recommendedName>
        <fullName evidence="3">Enoyl reductase (ER) domain-containing protein</fullName>
    </recommendedName>
</protein>
<dbReference type="GeneID" id="37200997"/>
<dbReference type="VEuPathDB" id="FungiDB:BO97DRAFT_421275"/>
<dbReference type="EMBL" id="KZ824270">
    <property type="protein sequence ID" value="RAL16034.1"/>
    <property type="molecule type" value="Genomic_DNA"/>
</dbReference>
<evidence type="ECO:0008006" key="3">
    <source>
        <dbReference type="Google" id="ProtNLM"/>
    </source>
</evidence>
<accession>A0A395ICZ2</accession>
<evidence type="ECO:0000313" key="1">
    <source>
        <dbReference type="EMBL" id="RAL16034.1"/>
    </source>
</evidence>
<reference evidence="1 2" key="1">
    <citation type="submission" date="2018-02" db="EMBL/GenBank/DDBJ databases">
        <title>The genomes of Aspergillus section Nigri reveals drivers in fungal speciation.</title>
        <authorList>
            <consortium name="DOE Joint Genome Institute"/>
            <person name="Vesth T.C."/>
            <person name="Nybo J."/>
            <person name="Theobald S."/>
            <person name="Brandl J."/>
            <person name="Frisvad J.C."/>
            <person name="Nielsen K.F."/>
            <person name="Lyhne E.K."/>
            <person name="Kogle M.E."/>
            <person name="Kuo A."/>
            <person name="Riley R."/>
            <person name="Clum A."/>
            <person name="Nolan M."/>
            <person name="Lipzen A."/>
            <person name="Salamov A."/>
            <person name="Henrissat B."/>
            <person name="Wiebenga A."/>
            <person name="De vries R.P."/>
            <person name="Grigoriev I.V."/>
            <person name="Mortensen U.H."/>
            <person name="Andersen M.R."/>
            <person name="Baker S.E."/>
        </authorList>
    </citation>
    <scope>NUCLEOTIDE SEQUENCE [LARGE SCALE GENOMIC DNA]</scope>
    <source>
        <strain evidence="1 2">CBS 101889</strain>
    </source>
</reference>